<keyword evidence="1" id="KW-0472">Membrane</keyword>
<keyword evidence="3" id="KW-1185">Reference proteome</keyword>
<feature type="transmembrane region" description="Helical" evidence="1">
    <location>
        <begin position="48"/>
        <end position="70"/>
    </location>
</feature>
<dbReference type="RefSeq" id="WP_147388868.1">
    <property type="nucleotide sequence ID" value="NZ_AQHF01000028.1"/>
</dbReference>
<comment type="caution">
    <text evidence="2">The sequence shown here is derived from an EMBL/GenBank/DDBJ whole genome shotgun (WGS) entry which is preliminary data.</text>
</comment>
<protein>
    <submittedName>
        <fullName evidence="2">Uncharacterized protein</fullName>
    </submittedName>
</protein>
<accession>A0A8I0T5A1</accession>
<gene>
    <name evidence="2" type="ORF">PPEP_a4212</name>
</gene>
<dbReference type="AlphaFoldDB" id="A0A8I0T5A1"/>
<organism evidence="2 3">
    <name type="scientific">Pseudoalteromonas peptidolytica F12-50-A1</name>
    <dbReference type="NCBI Taxonomy" id="1315280"/>
    <lineage>
        <taxon>Bacteria</taxon>
        <taxon>Pseudomonadati</taxon>
        <taxon>Pseudomonadota</taxon>
        <taxon>Gammaproteobacteria</taxon>
        <taxon>Alteromonadales</taxon>
        <taxon>Pseudoalteromonadaceae</taxon>
        <taxon>Pseudoalteromonas</taxon>
    </lineage>
</organism>
<evidence type="ECO:0000313" key="2">
    <source>
        <dbReference type="EMBL" id="MBE0347850.1"/>
    </source>
</evidence>
<proteinExistence type="predicted"/>
<feature type="transmembrane region" description="Helical" evidence="1">
    <location>
        <begin position="82"/>
        <end position="100"/>
    </location>
</feature>
<keyword evidence="1" id="KW-1133">Transmembrane helix</keyword>
<dbReference type="EMBL" id="AQHF01000028">
    <property type="protein sequence ID" value="MBE0347850.1"/>
    <property type="molecule type" value="Genomic_DNA"/>
</dbReference>
<feature type="transmembrane region" description="Helical" evidence="1">
    <location>
        <begin position="121"/>
        <end position="144"/>
    </location>
</feature>
<keyword evidence="1" id="KW-0812">Transmembrane</keyword>
<evidence type="ECO:0000256" key="1">
    <source>
        <dbReference type="SAM" id="Phobius"/>
    </source>
</evidence>
<feature type="transmembrane region" description="Helical" evidence="1">
    <location>
        <begin position="181"/>
        <end position="199"/>
    </location>
</feature>
<reference evidence="2 3" key="1">
    <citation type="submission" date="2015-06" db="EMBL/GenBank/DDBJ databases">
        <title>Genome sequence of Pseudoalteromonas peptidolytica.</title>
        <authorList>
            <person name="Xie B.-B."/>
            <person name="Rong J.-C."/>
            <person name="Qin Q.-L."/>
            <person name="Zhang Y.-Z."/>
        </authorList>
    </citation>
    <scope>NUCLEOTIDE SEQUENCE [LARGE SCALE GENOMIC DNA]</scope>
    <source>
        <strain evidence="2 3">F12-50-A1</strain>
    </source>
</reference>
<evidence type="ECO:0000313" key="3">
    <source>
        <dbReference type="Proteomes" id="UP000660708"/>
    </source>
</evidence>
<feature type="transmembrane region" description="Helical" evidence="1">
    <location>
        <begin position="6"/>
        <end position="36"/>
    </location>
</feature>
<name>A0A8I0T5A1_9GAMM</name>
<dbReference type="Proteomes" id="UP000660708">
    <property type="component" value="Unassembled WGS sequence"/>
</dbReference>
<sequence length="210" mass="24385">MSRNHLYILVVVVVSALFAMVDSATVSRNVLIGVLLIVTVTNWRNINIAHISCILLIITLIEYLVFFIFFKYWVYSSFFGNAVIYMIHSMLDSIVIWALYNRDKISRYVLKKQGYAQELSYKIFTDSCLVVVFAGFLVIDVAAFSENLLRNLHEFGVSRQIAEPFWNVYFIYDLYLPIKNILNSITISIIVLSVYALYVKPRQLRAQQQR</sequence>